<keyword evidence="3 7" id="KW-0547">Nucleotide-binding</keyword>
<dbReference type="InterPro" id="IPR003594">
    <property type="entry name" value="HATPase_dom"/>
</dbReference>
<comment type="caution">
    <text evidence="10">The sequence shown here is derived from an EMBL/GenBank/DDBJ whole genome shotgun (WGS) entry which is preliminary data.</text>
</comment>
<sequence>MDHQVDQIDRVIKNATKVMQDSQYQIYEILKAARDEAANLQYQMTELMEETARICDKVDELERKFRLARSRLTEVSRDFSKFSEEDSKNAYEKATQYQVELMIFREKENYLKTRRDDLSKRMRNVDASIEKAETIGSQMSVVLDYLSGDLTQVTRILESAKNRQLLGLQIILAQEEERKRIARDIHDGPAQSLANVVLRTEIVERMLSKQEFEVVQDEIVDLKSQLRGGLEEIRKVIFNLRPMTLDDLGLVPTLRKFVHDFEEKMKVKTMLEVKGQERRLKSAMEAAIFRLVQEMFTNAAKHADPSYVSCKLTYEENEVQLVVEDNGQGFNVESLESISKEQGHFGIIGMKERVKLLEGRMQIRSSRDQGTQLSFFIPINVEKREE</sequence>
<dbReference type="InterPro" id="IPR016381">
    <property type="entry name" value="Sig_transdc_His_kinase_DegS"/>
</dbReference>
<dbReference type="AlphaFoldDB" id="A0A559IP82"/>
<keyword evidence="2 7" id="KW-0808">Transferase</keyword>
<evidence type="ECO:0000259" key="9">
    <source>
        <dbReference type="PROSITE" id="PS50109"/>
    </source>
</evidence>
<dbReference type="GO" id="GO:0004721">
    <property type="term" value="F:phosphoprotein phosphatase activity"/>
    <property type="evidence" value="ECO:0007669"/>
    <property type="project" value="UniProtKB-UniRule"/>
</dbReference>
<gene>
    <name evidence="10" type="ORF">FPZ44_16910</name>
</gene>
<comment type="subcellular location">
    <subcellularLocation>
        <location evidence="7">Cytoplasm</location>
    </subcellularLocation>
</comment>
<dbReference type="Proteomes" id="UP000318102">
    <property type="component" value="Unassembled WGS sequence"/>
</dbReference>
<dbReference type="PANTHER" id="PTHR24421">
    <property type="entry name" value="NITRATE/NITRITE SENSOR PROTEIN NARX-RELATED"/>
    <property type="match status" value="1"/>
</dbReference>
<dbReference type="SUPFAM" id="SSF55874">
    <property type="entry name" value="ATPase domain of HSP90 chaperone/DNA topoisomerase II/histidine kinase"/>
    <property type="match status" value="1"/>
</dbReference>
<keyword evidence="5 7" id="KW-0067">ATP-binding</keyword>
<dbReference type="Pfam" id="PF07730">
    <property type="entry name" value="HisKA_3"/>
    <property type="match status" value="1"/>
</dbReference>
<dbReference type="PIRSF" id="PIRSF003169">
    <property type="entry name" value="STHK_DegS"/>
    <property type="match status" value="1"/>
</dbReference>
<evidence type="ECO:0000256" key="2">
    <source>
        <dbReference type="ARBA" id="ARBA00022679"/>
    </source>
</evidence>
<keyword evidence="7" id="KW-0963">Cytoplasm</keyword>
<dbReference type="CDD" id="cd16917">
    <property type="entry name" value="HATPase_UhpB-NarQ-NarX-like"/>
    <property type="match status" value="1"/>
</dbReference>
<dbReference type="OrthoDB" id="9781904at2"/>
<dbReference type="GO" id="GO:0000155">
    <property type="term" value="F:phosphorelay sensor kinase activity"/>
    <property type="evidence" value="ECO:0007669"/>
    <property type="project" value="UniProtKB-UniRule"/>
</dbReference>
<evidence type="ECO:0000256" key="4">
    <source>
        <dbReference type="ARBA" id="ARBA00022777"/>
    </source>
</evidence>
<feature type="domain" description="Histidine kinase" evidence="9">
    <location>
        <begin position="184"/>
        <end position="381"/>
    </location>
</feature>
<keyword evidence="6 7" id="KW-0902">Two-component regulatory system</keyword>
<dbReference type="InterPro" id="IPR036890">
    <property type="entry name" value="HATPase_C_sf"/>
</dbReference>
<dbReference type="EMBL" id="VNJK01000002">
    <property type="protein sequence ID" value="TVX89461.1"/>
    <property type="molecule type" value="Genomic_DNA"/>
</dbReference>
<evidence type="ECO:0000256" key="8">
    <source>
        <dbReference type="SAM" id="Coils"/>
    </source>
</evidence>
<keyword evidence="11" id="KW-1185">Reference proteome</keyword>
<evidence type="ECO:0000256" key="7">
    <source>
        <dbReference type="PIRNR" id="PIRNR003169"/>
    </source>
</evidence>
<dbReference type="Pfam" id="PF05384">
    <property type="entry name" value="DegS"/>
    <property type="match status" value="1"/>
</dbReference>
<evidence type="ECO:0000256" key="6">
    <source>
        <dbReference type="ARBA" id="ARBA00023012"/>
    </source>
</evidence>
<dbReference type="InterPro" id="IPR005467">
    <property type="entry name" value="His_kinase_dom"/>
</dbReference>
<feature type="coiled-coil region" evidence="8">
    <location>
        <begin position="30"/>
        <end position="78"/>
    </location>
</feature>
<comment type="catalytic activity">
    <reaction evidence="1 7">
        <text>ATP + protein L-histidine = ADP + protein N-phospho-L-histidine.</text>
        <dbReference type="EC" id="2.7.13.3"/>
    </reaction>
</comment>
<reference evidence="10 11" key="1">
    <citation type="submission" date="2019-07" db="EMBL/GenBank/DDBJ databases">
        <authorList>
            <person name="Kim J."/>
        </authorList>
    </citation>
    <scope>NUCLEOTIDE SEQUENCE [LARGE SCALE GENOMIC DNA]</scope>
    <source>
        <strain evidence="10 11">N4</strain>
    </source>
</reference>
<evidence type="ECO:0000256" key="3">
    <source>
        <dbReference type="ARBA" id="ARBA00022741"/>
    </source>
</evidence>
<dbReference type="InterPro" id="IPR050482">
    <property type="entry name" value="Sensor_HK_TwoCompSys"/>
</dbReference>
<dbReference type="InterPro" id="IPR008595">
    <property type="entry name" value="DegS"/>
</dbReference>
<evidence type="ECO:0000313" key="11">
    <source>
        <dbReference type="Proteomes" id="UP000318102"/>
    </source>
</evidence>
<dbReference type="PROSITE" id="PS50109">
    <property type="entry name" value="HIS_KIN"/>
    <property type="match status" value="1"/>
</dbReference>
<dbReference type="EC" id="2.7.13.3" evidence="7"/>
<dbReference type="InterPro" id="IPR011712">
    <property type="entry name" value="Sig_transdc_His_kin_sub3_dim/P"/>
</dbReference>
<dbReference type="Pfam" id="PF02518">
    <property type="entry name" value="HATPase_c"/>
    <property type="match status" value="1"/>
</dbReference>
<name>A0A559IP82_9BACL</name>
<evidence type="ECO:0000313" key="10">
    <source>
        <dbReference type="EMBL" id="TVX89461.1"/>
    </source>
</evidence>
<proteinExistence type="predicted"/>
<keyword evidence="7" id="KW-0378">Hydrolase</keyword>
<dbReference type="GO" id="GO:0046983">
    <property type="term" value="F:protein dimerization activity"/>
    <property type="evidence" value="ECO:0007669"/>
    <property type="project" value="InterPro"/>
</dbReference>
<dbReference type="Gene3D" id="3.30.565.10">
    <property type="entry name" value="Histidine kinase-like ATPase, C-terminal domain"/>
    <property type="match status" value="1"/>
</dbReference>
<keyword evidence="4 7" id="KW-0418">Kinase</keyword>
<dbReference type="GO" id="GO:0005737">
    <property type="term" value="C:cytoplasm"/>
    <property type="evidence" value="ECO:0007669"/>
    <property type="project" value="UniProtKB-SubCell"/>
</dbReference>
<comment type="function">
    <text evidence="7">Member of the two-component regulatory system DegS/DegU, which plays an important role in the transition growth phase.</text>
</comment>
<dbReference type="EC" id="3.1.3.-" evidence="7"/>
<keyword evidence="7" id="KW-0904">Protein phosphatase</keyword>
<evidence type="ECO:0000256" key="5">
    <source>
        <dbReference type="ARBA" id="ARBA00022840"/>
    </source>
</evidence>
<dbReference type="PANTHER" id="PTHR24421:SF55">
    <property type="entry name" value="SENSOR HISTIDINE KINASE YDFH"/>
    <property type="match status" value="1"/>
</dbReference>
<dbReference type="RefSeq" id="WP_144991981.1">
    <property type="nucleotide sequence ID" value="NZ_VNJK01000002.1"/>
</dbReference>
<protein>
    <recommendedName>
        <fullName evidence="7">Signal transduction histidine-protein kinase/phosphatase DegS</fullName>
        <ecNumber evidence="7">2.7.13.3</ecNumber>
        <ecNumber evidence="7">3.1.3.-</ecNumber>
    </recommendedName>
</protein>
<keyword evidence="8" id="KW-0175">Coiled coil</keyword>
<dbReference type="GO" id="GO:0016020">
    <property type="term" value="C:membrane"/>
    <property type="evidence" value="ECO:0007669"/>
    <property type="project" value="InterPro"/>
</dbReference>
<dbReference type="SMART" id="SM00387">
    <property type="entry name" value="HATPase_c"/>
    <property type="match status" value="1"/>
</dbReference>
<organism evidence="10 11">
    <name type="scientific">Paenibacillus agilis</name>
    <dbReference type="NCBI Taxonomy" id="3020863"/>
    <lineage>
        <taxon>Bacteria</taxon>
        <taxon>Bacillati</taxon>
        <taxon>Bacillota</taxon>
        <taxon>Bacilli</taxon>
        <taxon>Bacillales</taxon>
        <taxon>Paenibacillaceae</taxon>
        <taxon>Paenibacillus</taxon>
    </lineage>
</organism>
<dbReference type="Gene3D" id="1.20.5.1930">
    <property type="match status" value="1"/>
</dbReference>
<accession>A0A559IP82</accession>
<evidence type="ECO:0000256" key="1">
    <source>
        <dbReference type="ARBA" id="ARBA00000085"/>
    </source>
</evidence>
<dbReference type="GO" id="GO:0005524">
    <property type="term" value="F:ATP binding"/>
    <property type="evidence" value="ECO:0007669"/>
    <property type="project" value="UniProtKB-UniRule"/>
</dbReference>